<reference evidence="5 6" key="1">
    <citation type="submission" date="2012-08" db="EMBL/GenBank/DDBJ databases">
        <title>Selection and characterization of a candidate therapeutic bacteriophage that lyses the German Escherichia coli O104:H4 outbreak strain.</title>
        <authorList>
            <person name="Merabishvilli M."/>
            <person name="De Vos D."/>
            <person name="Verbeken G."/>
            <person name="Kropinski A."/>
            <person name="Vandenheuvel D."/>
            <person name="Lavigne R."/>
            <person name="Wattiau P."/>
            <person name="Mast J."/>
            <person name="Ragimbeau C."/>
            <person name="Mossong J."/>
            <person name="Scheres J."/>
            <person name="Chanishvili N."/>
            <person name="Vaneechoutte M."/>
            <person name="Pirnay J.P."/>
        </authorList>
    </citation>
    <scope>NUCLEOTIDE SEQUENCE [LARGE SCALE GENOMIC DNA]</scope>
</reference>
<dbReference type="InterPro" id="IPR036116">
    <property type="entry name" value="FN3_sf"/>
</dbReference>
<dbReference type="Pfam" id="PF21427">
    <property type="entry name" value="Gp7_5th"/>
    <property type="match status" value="1"/>
</dbReference>
<dbReference type="InterPro" id="IPR034697">
    <property type="entry name" value="GP7_T4"/>
</dbReference>
<organism evidence="5 6">
    <name type="scientific">Enterobacteria phage GEC-3S</name>
    <dbReference type="NCBI Taxonomy" id="1222338"/>
    <lineage>
        <taxon>Viruses</taxon>
        <taxon>Duplodnaviria</taxon>
        <taxon>Heunggongvirae</taxon>
        <taxon>Uroviricota</taxon>
        <taxon>Caudoviricetes</taxon>
        <taxon>Pantevenvirales</taxon>
        <taxon>Straboviridae</taxon>
        <taxon>Krischvirus</taxon>
        <taxon>Krischvirus gec3s</taxon>
    </lineage>
</organism>
<dbReference type="InterPro" id="IPR048811">
    <property type="entry name" value="Gp7_dom_V"/>
</dbReference>
<feature type="disulfide bond" description="Interchain (with GP10)" evidence="1">
    <location>
        <position position="184"/>
    </location>
</feature>
<dbReference type="GeneID" id="23301179"/>
<keyword evidence="1" id="KW-1188">Viral release from host cell</keyword>
<dbReference type="Pfam" id="PF21428">
    <property type="entry name" value="Gp7_helical"/>
    <property type="match status" value="1"/>
</dbReference>
<protein>
    <recommendedName>
        <fullName evidence="1">Baseplate wedge protein gp7</fullName>
    </recommendedName>
</protein>
<proteinExistence type="inferred from homology"/>
<evidence type="ECO:0000259" key="4">
    <source>
        <dbReference type="PROSITE" id="PS50853"/>
    </source>
</evidence>
<dbReference type="EMBL" id="HE978309">
    <property type="protein sequence ID" value="CEO90743.1"/>
    <property type="molecule type" value="Genomic_DNA"/>
</dbReference>
<dbReference type="RefSeq" id="YP_009118823.1">
    <property type="nucleotide sequence ID" value="NC_025425.1"/>
</dbReference>
<gene>
    <name evidence="5" type="ORF">BN201_0140</name>
</gene>
<dbReference type="HAMAP" id="MF_04103">
    <property type="entry name" value="BP07_T4"/>
    <property type="match status" value="1"/>
</dbReference>
<feature type="domain" description="Fibronectin type-III" evidence="4">
    <location>
        <begin position="6"/>
        <end position="105"/>
    </location>
</feature>
<evidence type="ECO:0000313" key="5">
    <source>
        <dbReference type="EMBL" id="CEO90743.1"/>
    </source>
</evidence>
<dbReference type="Pfam" id="PF21456">
    <property type="entry name" value="Gp7_6th"/>
    <property type="match status" value="1"/>
</dbReference>
<keyword evidence="3" id="KW-0812">Transmembrane</keyword>
<comment type="subunit">
    <text evidence="1">Binds to gp10 homotrimer; disulfide-linked. Heteromultimer with gp10; a gp10 molecule is disulfide-linked to gp7 and the other two remaining gp10 molecules form a disulfide bond.</text>
</comment>
<dbReference type="InterPro" id="IPR003961">
    <property type="entry name" value="FN3_dom"/>
</dbReference>
<dbReference type="SUPFAM" id="SSF49265">
    <property type="entry name" value="Fibronectin type III"/>
    <property type="match status" value="1"/>
</dbReference>
<comment type="subcellular location">
    <subcellularLocation>
        <location evidence="1">Virion</location>
    </subcellularLocation>
    <text evidence="1">Present in the baseplate.</text>
</comment>
<keyword evidence="1" id="KW-1226">Viral baseplate protein</keyword>
<keyword evidence="3" id="KW-1133">Transmembrane helix</keyword>
<accession>A0A0B7MRJ1</accession>
<keyword evidence="1" id="KW-1227">Viral tail protein</keyword>
<dbReference type="PROSITE" id="PS50853">
    <property type="entry name" value="FN3"/>
    <property type="match status" value="1"/>
</dbReference>
<dbReference type="KEGG" id="vg:23301179"/>
<feature type="region of interest" description="Disordered" evidence="2">
    <location>
        <begin position="1009"/>
        <end position="1028"/>
    </location>
</feature>
<dbReference type="GO" id="GO:0098003">
    <property type="term" value="P:viral tail assembly"/>
    <property type="evidence" value="ECO:0007669"/>
    <property type="project" value="UniProtKB-KW"/>
</dbReference>
<name>A0A0B7MRJ1_9CAUD</name>
<evidence type="ECO:0000256" key="1">
    <source>
        <dbReference type="HAMAP-Rule" id="MF_04103"/>
    </source>
</evidence>
<dbReference type="InterPro" id="IPR048812">
    <property type="entry name" value="Gp7_dom_VI"/>
</dbReference>
<feature type="transmembrane region" description="Helical" evidence="3">
    <location>
        <begin position="879"/>
        <end position="897"/>
    </location>
</feature>
<sequence>MIKAPSVTSLTIEKLSANQAYITWDDVGENFFYFVELAETRTRDGEIIPVDELSWVNLGYTAEQNWFEDKNLFPEYYYKFRVAVAAEGFEQSKWVETEEFQTFKTNAYNFSMMREFNLANEFIKEKFTYDNREYVKFNTDLIQASLMKEDFVFSPEYANMTNISNYIVVDENFHEIQDHIEKVCTDINRTMLAEMNGVLYLFERFQPIVKVSNDKGQSWKAYKAFNDRVGNPVSRTCVYQSKTTTYVLGYDRIFYGRQASDTRWSADDVRFSDDTITFAKVGDENDLGFDVEVFGVFSRLTGDTTKYAEAMACSDDYLWVGAKDVIRRIRLKNTPVDTVQGSPTFGEKIFDPDVIRVTGNDKAVIQKMDVIDGKLLVFVTGEVKQRYQDPTKPENVVPSDDAGVYLIGSDGLSFQRVFGNTPQEREYIQHGFSNMSTNGDEVFISHYNHHFESILPDPETAAKYELGEAVKYSQEPTYLTDKKIHQTTFRASYDDLRIWELGPQAYYNEADYTWMRRNGVRVWITNDNRPLVVYPEVIYTQEVDTSGILDQNRVNREVYDKGTVTCYLNNVKFEGFKQYASGVMFHKNTGEIIGFYQFNYRVRDQVGVYWKPTNVAFVAELQNQVREVPWVPVHYDREQDPDLRPLLNKMTPDSFLLENENFRKFSEYYLQFLSDGSGTYYNKLKNLIKNKYPREQDAYEYLWSEMNKRNIYADKNKRDAVVRFFESRKSDFYSTKGVEASYKFLFKLLYNEDVEIEVESQAGLEYDIVVSSTNIDEDIVGRTIYTPTGRANVTYLEREYEGGRLRWRVTIHNLIGRFEEGQVIKSEKTAFEGMILVGVRGKELLSSSIDYINRSRSQYTMKIKSALPVSRYANDVMRFVHPVGFGFIGVTLLTMFINSGLSMKHTETIIQSLKNYKFDSGLPSVYPDRVADLDVDGNIKKDPLTGKALYLTSPTMGEEFPVPPEYDQENSELFHGLKASERRFAMSPLFDQSAVTFSMFRELVDQRLKDNIGNPRDPKNPTQRKING</sequence>
<dbReference type="InterPro" id="IPR048810">
    <property type="entry name" value="Gp7_helical"/>
</dbReference>
<keyword evidence="1" id="KW-0946">Virion</keyword>
<keyword evidence="3" id="KW-0472">Membrane</keyword>
<evidence type="ECO:0000313" key="6">
    <source>
        <dbReference type="Proteomes" id="UP000203896"/>
    </source>
</evidence>
<dbReference type="Proteomes" id="UP000203896">
    <property type="component" value="Segment"/>
</dbReference>
<comment type="function">
    <text evidence="1">Baseplate protein. Involved in the tail assembly.</text>
</comment>
<keyword evidence="6" id="KW-1185">Reference proteome</keyword>
<keyword evidence="1" id="KW-1015">Disulfide bond</keyword>
<comment type="similarity">
    <text evidence="1">Belongs to the T4likevirus baseplate wedge protein gp7 family.</text>
</comment>
<keyword evidence="1" id="KW-1245">Viral tail assembly</keyword>
<dbReference type="OrthoDB" id="54at10239"/>
<evidence type="ECO:0000256" key="3">
    <source>
        <dbReference type="SAM" id="Phobius"/>
    </source>
</evidence>
<evidence type="ECO:0000256" key="2">
    <source>
        <dbReference type="SAM" id="MobiDB-lite"/>
    </source>
</evidence>
<dbReference type="GO" id="GO:0098025">
    <property type="term" value="C:virus tail, baseplate"/>
    <property type="evidence" value="ECO:0007669"/>
    <property type="project" value="UniProtKB-UniRule"/>
</dbReference>
<keyword evidence="1" id="KW-0426">Late protein</keyword>